<keyword evidence="1" id="KW-0732">Signal</keyword>
<evidence type="ECO:0000313" key="3">
    <source>
        <dbReference type="EMBL" id="GAA2025742.1"/>
    </source>
</evidence>
<dbReference type="InterPro" id="IPR018535">
    <property type="entry name" value="DUF1996"/>
</dbReference>
<protein>
    <submittedName>
        <fullName evidence="3">DUF1996 domain-containing protein</fullName>
    </submittedName>
</protein>
<dbReference type="Proteomes" id="UP001500751">
    <property type="component" value="Unassembled WGS sequence"/>
</dbReference>
<dbReference type="PANTHER" id="PTHR43662">
    <property type="match status" value="1"/>
</dbReference>
<dbReference type="RefSeq" id="WP_344665701.1">
    <property type="nucleotide sequence ID" value="NZ_BAAAQN010000011.1"/>
</dbReference>
<dbReference type="Pfam" id="PF09362">
    <property type="entry name" value="DUF1996"/>
    <property type="match status" value="1"/>
</dbReference>
<evidence type="ECO:0000256" key="1">
    <source>
        <dbReference type="SAM" id="SignalP"/>
    </source>
</evidence>
<comment type="caution">
    <text evidence="3">The sequence shown here is derived from an EMBL/GenBank/DDBJ whole genome shotgun (WGS) entry which is preliminary data.</text>
</comment>
<gene>
    <name evidence="3" type="ORF">GCM10009839_24960</name>
</gene>
<feature type="signal peptide" evidence="1">
    <location>
        <begin position="1"/>
        <end position="25"/>
    </location>
</feature>
<evidence type="ECO:0000259" key="2">
    <source>
        <dbReference type="Pfam" id="PF09362"/>
    </source>
</evidence>
<keyword evidence="4" id="KW-1185">Reference proteome</keyword>
<dbReference type="EMBL" id="BAAAQN010000011">
    <property type="protein sequence ID" value="GAA2025742.1"/>
    <property type="molecule type" value="Genomic_DNA"/>
</dbReference>
<feature type="chain" id="PRO_5045117562" evidence="1">
    <location>
        <begin position="26"/>
        <end position="301"/>
    </location>
</feature>
<evidence type="ECO:0000313" key="4">
    <source>
        <dbReference type="Proteomes" id="UP001500751"/>
    </source>
</evidence>
<name>A0ABN2U1G9_9ACTN</name>
<reference evidence="3 4" key="1">
    <citation type="journal article" date="2019" name="Int. J. Syst. Evol. Microbiol.">
        <title>The Global Catalogue of Microorganisms (GCM) 10K type strain sequencing project: providing services to taxonomists for standard genome sequencing and annotation.</title>
        <authorList>
            <consortium name="The Broad Institute Genomics Platform"/>
            <consortium name="The Broad Institute Genome Sequencing Center for Infectious Disease"/>
            <person name="Wu L."/>
            <person name="Ma J."/>
        </authorList>
    </citation>
    <scope>NUCLEOTIDE SEQUENCE [LARGE SCALE GENOMIC DNA]</scope>
    <source>
        <strain evidence="3 4">JCM 16014</strain>
    </source>
</reference>
<sequence length="301" mass="31133">MTPRRIRVLLAAVAAFAIPVTVALAAQTASAGGTHPAAAVPAAGSNQGKFESVCFYSHAAKNDAIIYPNQPGASPHIHDFLGNPSTDANSTVASLQAAGTNCVNNLDFAAYWVPSLLKGATIPPGGGLPVGGTPIQPSSVTVYYLSNGKNNTQPFPLGLKLITGNAHATSAAQESNVYWGCSTSFPTSPTAPTCASGEELHVRVDFPDCWNGTSLDSPTHTGHVAYSDGKGTCPAGFPVPVPQLSILVKYPNPGTSNFLLSSGPTYTMHGDFINAWDAAEMAKLTKVCLDAGVKCNRDTSF</sequence>
<accession>A0ABN2U1G9</accession>
<organism evidence="3 4">
    <name type="scientific">Catenulispora yoronensis</name>
    <dbReference type="NCBI Taxonomy" id="450799"/>
    <lineage>
        <taxon>Bacteria</taxon>
        <taxon>Bacillati</taxon>
        <taxon>Actinomycetota</taxon>
        <taxon>Actinomycetes</taxon>
        <taxon>Catenulisporales</taxon>
        <taxon>Catenulisporaceae</taxon>
        <taxon>Catenulispora</taxon>
    </lineage>
</organism>
<feature type="domain" description="DUF1996" evidence="2">
    <location>
        <begin position="63"/>
        <end position="276"/>
    </location>
</feature>
<proteinExistence type="predicted"/>
<dbReference type="PANTHER" id="PTHR43662:SF3">
    <property type="entry name" value="DOMAIN PROTEIN, PUTATIVE (AFU_ORTHOLOGUE AFUA_6G11970)-RELATED"/>
    <property type="match status" value="1"/>
</dbReference>